<protein>
    <submittedName>
        <fullName evidence="1">Uncharacterized protein</fullName>
    </submittedName>
</protein>
<comment type="caution">
    <text evidence="1">The sequence shown here is derived from an EMBL/GenBank/DDBJ whole genome shotgun (WGS) entry which is preliminary data.</text>
</comment>
<organism evidence="1">
    <name type="scientific">marine sediment metagenome</name>
    <dbReference type="NCBI Taxonomy" id="412755"/>
    <lineage>
        <taxon>unclassified sequences</taxon>
        <taxon>metagenomes</taxon>
        <taxon>ecological metagenomes</taxon>
    </lineage>
</organism>
<name>X0SZ80_9ZZZZ</name>
<reference evidence="1" key="1">
    <citation type="journal article" date="2014" name="Front. Microbiol.">
        <title>High frequency of phylogenetically diverse reductive dehalogenase-homologous genes in deep subseafloor sedimentary metagenomes.</title>
        <authorList>
            <person name="Kawai M."/>
            <person name="Futagami T."/>
            <person name="Toyoda A."/>
            <person name="Takaki Y."/>
            <person name="Nishi S."/>
            <person name="Hori S."/>
            <person name="Arai W."/>
            <person name="Tsubouchi T."/>
            <person name="Morono Y."/>
            <person name="Uchiyama I."/>
            <person name="Ito T."/>
            <person name="Fujiyama A."/>
            <person name="Inagaki F."/>
            <person name="Takami H."/>
        </authorList>
    </citation>
    <scope>NUCLEOTIDE SEQUENCE</scope>
    <source>
        <strain evidence="1">Expedition CK06-06</strain>
    </source>
</reference>
<accession>X0SZ80</accession>
<proteinExistence type="predicted"/>
<gene>
    <name evidence="1" type="ORF">S01H1_03834</name>
</gene>
<sequence length="195" mass="22830">MLRNNNAIIIILLVAAFFFFSKEVCLAADYSWLEDAGWKVVESKHCTILLHPEVNMKKVNARIRIRFYSLDKSTFSSQEKTVEEQLAEKIDRIFKKVERVLDMYPDRMRLNLKVFKTQAQLDEEYAKIFGESDGTLRISYYIHKHSTIFTTEQAIREGVLAHEMGHAISDHYFLVKPAEKIKELLAQYAEIHLEE</sequence>
<dbReference type="EMBL" id="BARS01002054">
    <property type="protein sequence ID" value="GAF80441.1"/>
    <property type="molecule type" value="Genomic_DNA"/>
</dbReference>
<evidence type="ECO:0000313" key="1">
    <source>
        <dbReference type="EMBL" id="GAF80441.1"/>
    </source>
</evidence>
<dbReference type="AlphaFoldDB" id="X0SZ80"/>